<reference evidence="1" key="1">
    <citation type="journal article" date="2015" name="Nature">
        <title>Complex archaea that bridge the gap between prokaryotes and eukaryotes.</title>
        <authorList>
            <person name="Spang A."/>
            <person name="Saw J.H."/>
            <person name="Jorgensen S.L."/>
            <person name="Zaremba-Niedzwiedzka K."/>
            <person name="Martijn J."/>
            <person name="Lind A.E."/>
            <person name="van Eijk R."/>
            <person name="Schleper C."/>
            <person name="Guy L."/>
            <person name="Ettema T.J."/>
        </authorList>
    </citation>
    <scope>NUCLEOTIDE SEQUENCE</scope>
</reference>
<accession>A0A0F9D6D2</accession>
<name>A0A0F9D6D2_9ZZZZ</name>
<gene>
    <name evidence="1" type="ORF">LCGC14_2583870</name>
</gene>
<evidence type="ECO:0000313" key="1">
    <source>
        <dbReference type="EMBL" id="KKL07653.1"/>
    </source>
</evidence>
<dbReference type="AlphaFoldDB" id="A0A0F9D6D2"/>
<comment type="caution">
    <text evidence="1">The sequence shown here is derived from an EMBL/GenBank/DDBJ whole genome shotgun (WGS) entry which is preliminary data.</text>
</comment>
<feature type="non-terminal residue" evidence="1">
    <location>
        <position position="1"/>
    </location>
</feature>
<organism evidence="1">
    <name type="scientific">marine sediment metagenome</name>
    <dbReference type="NCBI Taxonomy" id="412755"/>
    <lineage>
        <taxon>unclassified sequences</taxon>
        <taxon>metagenomes</taxon>
        <taxon>ecological metagenomes</taxon>
    </lineage>
</organism>
<protein>
    <submittedName>
        <fullName evidence="1">Uncharacterized protein</fullName>
    </submittedName>
</protein>
<dbReference type="EMBL" id="LAZR01043200">
    <property type="protein sequence ID" value="KKL07653.1"/>
    <property type="molecule type" value="Genomic_DNA"/>
</dbReference>
<proteinExistence type="predicted"/>
<sequence length="139" mass="14538">DFRIGIHSTVTATAPTDGISIQSISGVLTLRSDSADHGDTSQALEGVGTLTSGTTLVKGVPHSIEVNWTGENGQGGPLIVEAFVDDEPAGQLKSNIDNDENAEASIVCWGSAGGAVTLEADVHYFEYWQFMDYPTAPAV</sequence>